<name>A0ACC1YZU1_MELAZ</name>
<proteinExistence type="predicted"/>
<reference evidence="1 2" key="1">
    <citation type="journal article" date="2023" name="Science">
        <title>Complex scaffold remodeling in plant triterpene biosynthesis.</title>
        <authorList>
            <person name="De La Pena R."/>
            <person name="Hodgson H."/>
            <person name="Liu J.C."/>
            <person name="Stephenson M.J."/>
            <person name="Martin A.C."/>
            <person name="Owen C."/>
            <person name="Harkess A."/>
            <person name="Leebens-Mack J."/>
            <person name="Jimenez L.E."/>
            <person name="Osbourn A."/>
            <person name="Sattely E.S."/>
        </authorList>
    </citation>
    <scope>NUCLEOTIDE SEQUENCE [LARGE SCALE GENOMIC DNA]</scope>
    <source>
        <strain evidence="2">cv. JPN11</strain>
        <tissue evidence="1">Leaf</tissue>
    </source>
</reference>
<protein>
    <submittedName>
        <fullName evidence="1">Metalloendoproteinase 2-MMP-like</fullName>
    </submittedName>
</protein>
<keyword evidence="2" id="KW-1185">Reference proteome</keyword>
<accession>A0ACC1YZU1</accession>
<gene>
    <name evidence="1" type="ORF">OWV82_002059</name>
</gene>
<evidence type="ECO:0000313" key="2">
    <source>
        <dbReference type="Proteomes" id="UP001164539"/>
    </source>
</evidence>
<dbReference type="Proteomes" id="UP001164539">
    <property type="component" value="Chromosome 1"/>
</dbReference>
<organism evidence="1 2">
    <name type="scientific">Melia azedarach</name>
    <name type="common">Chinaberry tree</name>
    <dbReference type="NCBI Taxonomy" id="155640"/>
    <lineage>
        <taxon>Eukaryota</taxon>
        <taxon>Viridiplantae</taxon>
        <taxon>Streptophyta</taxon>
        <taxon>Embryophyta</taxon>
        <taxon>Tracheophyta</taxon>
        <taxon>Spermatophyta</taxon>
        <taxon>Magnoliopsida</taxon>
        <taxon>eudicotyledons</taxon>
        <taxon>Gunneridae</taxon>
        <taxon>Pentapetalae</taxon>
        <taxon>rosids</taxon>
        <taxon>malvids</taxon>
        <taxon>Sapindales</taxon>
        <taxon>Meliaceae</taxon>
        <taxon>Melia</taxon>
    </lineage>
</organism>
<comment type="caution">
    <text evidence="1">The sequence shown here is derived from an EMBL/GenBank/DDBJ whole genome shotgun (WGS) entry which is preliminary data.</text>
</comment>
<dbReference type="EMBL" id="CM051394">
    <property type="protein sequence ID" value="KAJ4729246.1"/>
    <property type="molecule type" value="Genomic_DNA"/>
</dbReference>
<sequence length="305" mass="34308">MALKLSHVLATFLLLFVIQPFEAQSRTLKPAADSSNFLQNLEGSYKGQTVKGLRQLKRYLNAFGYLNYNNDAKDNMLTDNFDELLESALKTYQKNYNLKVTGILDSDTIKEMMIKRCGNPDIIDHSTSKPKSSKFHTVADYTFFPGMPRWPSDKTNLLYTFRSGVEVVSLEELRPIIQRAFQRWADVSQFTFQEATEANQANIVIGFYSKDHGDNYPFDGPGMVLAHAFSPTDGRFHYDADENWSSNPSGNQADLESVAVHEIGHLLGLGHSMDPNAIMFAEIPAGTVKRDLTQDDIDGIRALYS</sequence>
<evidence type="ECO:0000313" key="1">
    <source>
        <dbReference type="EMBL" id="KAJ4729246.1"/>
    </source>
</evidence>